<evidence type="ECO:0000313" key="1">
    <source>
        <dbReference type="EMBL" id="JAH63852.1"/>
    </source>
</evidence>
<name>A0A0E9UDL0_ANGAN</name>
<reference evidence="1" key="2">
    <citation type="journal article" date="2015" name="Fish Shellfish Immunol.">
        <title>Early steps in the European eel (Anguilla anguilla)-Vibrio vulnificus interaction in the gills: Role of the RtxA13 toxin.</title>
        <authorList>
            <person name="Callol A."/>
            <person name="Pajuelo D."/>
            <person name="Ebbesson L."/>
            <person name="Teles M."/>
            <person name="MacKenzie S."/>
            <person name="Amaro C."/>
        </authorList>
    </citation>
    <scope>NUCLEOTIDE SEQUENCE</scope>
</reference>
<protein>
    <submittedName>
        <fullName evidence="1">Uncharacterized protein</fullName>
    </submittedName>
</protein>
<accession>A0A0E9UDL0</accession>
<reference evidence="1" key="1">
    <citation type="submission" date="2014-11" db="EMBL/GenBank/DDBJ databases">
        <authorList>
            <person name="Amaro Gonzalez C."/>
        </authorList>
    </citation>
    <scope>NUCLEOTIDE SEQUENCE</scope>
</reference>
<dbReference type="EMBL" id="GBXM01044725">
    <property type="protein sequence ID" value="JAH63852.1"/>
    <property type="molecule type" value="Transcribed_RNA"/>
</dbReference>
<proteinExistence type="predicted"/>
<organism evidence="1">
    <name type="scientific">Anguilla anguilla</name>
    <name type="common">European freshwater eel</name>
    <name type="synonym">Muraena anguilla</name>
    <dbReference type="NCBI Taxonomy" id="7936"/>
    <lineage>
        <taxon>Eukaryota</taxon>
        <taxon>Metazoa</taxon>
        <taxon>Chordata</taxon>
        <taxon>Craniata</taxon>
        <taxon>Vertebrata</taxon>
        <taxon>Euteleostomi</taxon>
        <taxon>Actinopterygii</taxon>
        <taxon>Neopterygii</taxon>
        <taxon>Teleostei</taxon>
        <taxon>Anguilliformes</taxon>
        <taxon>Anguillidae</taxon>
        <taxon>Anguilla</taxon>
    </lineage>
</organism>
<sequence>MMQEIFKMIRF</sequence>